<protein>
    <submittedName>
        <fullName evidence="1">Uncharacterized protein</fullName>
    </submittedName>
</protein>
<reference evidence="1 2" key="1">
    <citation type="submission" date="2016-10" db="EMBL/GenBank/DDBJ databases">
        <authorList>
            <person name="de Groot N.N."/>
        </authorList>
    </citation>
    <scope>NUCLEOTIDE SEQUENCE [LARGE SCALE GENOMIC DNA]</scope>
    <source>
        <strain evidence="1">MBHS1</strain>
    </source>
</reference>
<sequence>MDTINGREAGGIYPDFTIDGDKITETQFQQWMNGELNEKEFYVALASDATTISNDNYYFLLKLQDNKFLSFPSDFALTMRGVQKAFKPFRVY</sequence>
<organism evidence="1 2">
    <name type="scientific">Candidatus Venteria ishoeyi</name>
    <dbReference type="NCBI Taxonomy" id="1899563"/>
    <lineage>
        <taxon>Bacteria</taxon>
        <taxon>Pseudomonadati</taxon>
        <taxon>Pseudomonadota</taxon>
        <taxon>Gammaproteobacteria</taxon>
        <taxon>Thiotrichales</taxon>
        <taxon>Thiotrichaceae</taxon>
        <taxon>Venteria</taxon>
    </lineage>
</organism>
<keyword evidence="2" id="KW-1185">Reference proteome</keyword>
<proteinExistence type="predicted"/>
<evidence type="ECO:0000313" key="1">
    <source>
        <dbReference type="EMBL" id="SEH05410.1"/>
    </source>
</evidence>
<gene>
    <name evidence="1" type="ORF">MBHS_01263</name>
</gene>
<dbReference type="Proteomes" id="UP000236724">
    <property type="component" value="Unassembled WGS sequence"/>
</dbReference>
<accession>A0A1H6F5K0</accession>
<evidence type="ECO:0000313" key="2">
    <source>
        <dbReference type="Proteomes" id="UP000236724"/>
    </source>
</evidence>
<name>A0A1H6F5K0_9GAMM</name>
<dbReference type="AlphaFoldDB" id="A0A1H6F5K0"/>
<dbReference type="EMBL" id="FMSV02000232">
    <property type="protein sequence ID" value="SEH05410.1"/>
    <property type="molecule type" value="Genomic_DNA"/>
</dbReference>